<dbReference type="EMBL" id="CZKB01000005">
    <property type="protein sequence ID" value="CUR57732.1"/>
    <property type="molecule type" value="Genomic_DNA"/>
</dbReference>
<protein>
    <submittedName>
        <fullName evidence="2">Uncharacterized protein</fullName>
    </submittedName>
</protein>
<gene>
    <name evidence="2" type="ORF">NOCA1130186</name>
</gene>
<sequence>MKAPSKAATPSVVLSGRAPQRSTIAVSGGAAPVTTVAGAKRRFSVNCRWCQERAIASSSPPASPPASASPRSGVASRSCRPQPPAARR</sequence>
<reference evidence="2" key="1">
    <citation type="submission" date="2015-08" db="EMBL/GenBank/DDBJ databases">
        <authorList>
            <person name="Babu N.S."/>
            <person name="Beckwith C.J."/>
            <person name="Beseler K.G."/>
            <person name="Brison A."/>
            <person name="Carone J.V."/>
            <person name="Caskin T.P."/>
            <person name="Diamond M."/>
            <person name="Durham M.E."/>
            <person name="Foxe J.M."/>
            <person name="Go M."/>
            <person name="Henderson B.A."/>
            <person name="Jones I.B."/>
            <person name="McGettigan J.A."/>
            <person name="Micheletti S.J."/>
            <person name="Nasrallah M.E."/>
            <person name="Ortiz D."/>
            <person name="Piller C.R."/>
            <person name="Privatt S.R."/>
            <person name="Schneider S.L."/>
            <person name="Sharp S."/>
            <person name="Smith T.C."/>
            <person name="Stanton J.D."/>
            <person name="Ullery H.E."/>
            <person name="Wilson R.J."/>
            <person name="Serrano M.G."/>
            <person name="Buck G."/>
            <person name="Lee V."/>
            <person name="Wang Y."/>
            <person name="Carvalho R."/>
            <person name="Voegtly L."/>
            <person name="Shi R."/>
            <person name="Duckworth R."/>
            <person name="Johnson A."/>
            <person name="Loviza R."/>
            <person name="Walstead R."/>
            <person name="Shah Z."/>
            <person name="Kiflezghi M."/>
            <person name="Wade K."/>
            <person name="Ball S.L."/>
            <person name="Bradley K.W."/>
            <person name="Asai D.J."/>
            <person name="Bowman C.A."/>
            <person name="Russell D.A."/>
            <person name="Pope W.H."/>
            <person name="Jacobs-Sera D."/>
            <person name="Hendrix R.W."/>
            <person name="Hatfull G.F."/>
        </authorList>
    </citation>
    <scope>NUCLEOTIDE SEQUENCE</scope>
</reference>
<feature type="region of interest" description="Disordered" evidence="1">
    <location>
        <begin position="54"/>
        <end position="88"/>
    </location>
</feature>
<organism evidence="2">
    <name type="scientific">metagenome</name>
    <dbReference type="NCBI Taxonomy" id="256318"/>
    <lineage>
        <taxon>unclassified sequences</taxon>
        <taxon>metagenomes</taxon>
    </lineage>
</organism>
<dbReference type="AlphaFoldDB" id="A0A2P2CA24"/>
<feature type="compositionally biased region" description="Low complexity" evidence="1">
    <location>
        <begin position="56"/>
        <end position="78"/>
    </location>
</feature>
<proteinExistence type="predicted"/>
<feature type="region of interest" description="Disordered" evidence="1">
    <location>
        <begin position="1"/>
        <end position="29"/>
    </location>
</feature>
<name>A0A2P2CA24_9ZZZZ</name>
<accession>A0A2P2CA24</accession>
<evidence type="ECO:0000313" key="2">
    <source>
        <dbReference type="EMBL" id="CUR57732.1"/>
    </source>
</evidence>
<evidence type="ECO:0000256" key="1">
    <source>
        <dbReference type="SAM" id="MobiDB-lite"/>
    </source>
</evidence>